<evidence type="ECO:0000256" key="1">
    <source>
        <dbReference type="PIRSR" id="PIRSR628651-50"/>
    </source>
</evidence>
<feature type="binding site" evidence="2">
    <location>
        <position position="258"/>
    </location>
    <ligand>
        <name>Zn(2+)</name>
        <dbReference type="ChEBI" id="CHEBI:29105"/>
        <label>1</label>
    </ligand>
</feature>
<dbReference type="GO" id="GO:0004402">
    <property type="term" value="F:histone acetyltransferase activity"/>
    <property type="evidence" value="ECO:0007669"/>
    <property type="project" value="TreeGrafter"/>
</dbReference>
<dbReference type="PANTHER" id="PTHR10333:SF94">
    <property type="entry name" value="FINGER DOMAIN PROTEIN, PUTATIVE (AFU_ORTHOLOGUE AFUA_3G11940)-RELATED"/>
    <property type="match status" value="1"/>
</dbReference>
<evidence type="ECO:0000313" key="3">
    <source>
        <dbReference type="EMBL" id="CAI5759034.1"/>
    </source>
</evidence>
<organism evidence="3 4">
    <name type="scientific">Candida verbasci</name>
    <dbReference type="NCBI Taxonomy" id="1227364"/>
    <lineage>
        <taxon>Eukaryota</taxon>
        <taxon>Fungi</taxon>
        <taxon>Dikarya</taxon>
        <taxon>Ascomycota</taxon>
        <taxon>Saccharomycotina</taxon>
        <taxon>Pichiomycetes</taxon>
        <taxon>Debaryomycetaceae</taxon>
        <taxon>Candida/Lodderomyces clade</taxon>
        <taxon>Candida</taxon>
    </lineage>
</organism>
<feature type="binding site" evidence="2">
    <location>
        <position position="255"/>
    </location>
    <ligand>
        <name>Zn(2+)</name>
        <dbReference type="ChEBI" id="CHEBI:29105"/>
        <label>1</label>
    </ligand>
</feature>
<keyword evidence="2" id="KW-0479">Metal-binding</keyword>
<dbReference type="PANTHER" id="PTHR10333">
    <property type="entry name" value="INHIBITOR OF GROWTH PROTEIN"/>
    <property type="match status" value="1"/>
</dbReference>
<protein>
    <recommendedName>
        <fullName evidence="5">Zinc finger PHD-type domain-containing protein</fullName>
    </recommendedName>
</protein>
<dbReference type="InterPro" id="IPR013083">
    <property type="entry name" value="Znf_RING/FYVE/PHD"/>
</dbReference>
<sequence>MTDLQPPSYSLQNSFISTLDHLPCDIIRSLWLIQSCNIKIDGAKQDLQSIINSYSETKQISNEQLQNIVRLKEVINYLTSETIQELKALNNQLITHKLSLTEEINQLNQINCKKETNIQQNQEALRKQLKRHYKEHPLRSQREAIEEQKEIAKKKDTTTDGSKSGIKLILKLPKNDTVIKPKHQIVKKDEKVKKKVVTKKKKPIKVQKVVEVEVEDEESDEDEDNSPYCFCNQPSFGDMIACDNEESCPNGEWFHYKCVGLLNRVEALKYTTGKTKWFCSPECQKIVEEKGTTLKEKKRRKRRRKW</sequence>
<dbReference type="EMBL" id="CANTUO010000003">
    <property type="protein sequence ID" value="CAI5759034.1"/>
    <property type="molecule type" value="Genomic_DNA"/>
</dbReference>
<reference evidence="3" key="1">
    <citation type="submission" date="2022-12" db="EMBL/GenBank/DDBJ databases">
        <authorList>
            <person name="Brejova B."/>
        </authorList>
    </citation>
    <scope>NUCLEOTIDE SEQUENCE</scope>
</reference>
<dbReference type="InterPro" id="IPR011011">
    <property type="entry name" value="Znf_FYVE_PHD"/>
</dbReference>
<dbReference type="OrthoDB" id="5411773at2759"/>
<feature type="site" description="Histone H3K4me3 binding" evidence="1">
    <location>
        <position position="253"/>
    </location>
</feature>
<evidence type="ECO:0000313" key="4">
    <source>
        <dbReference type="Proteomes" id="UP001152885"/>
    </source>
</evidence>
<dbReference type="Gene3D" id="3.30.40.10">
    <property type="entry name" value="Zinc/RING finger domain, C3HC4 (zinc finger)"/>
    <property type="match status" value="1"/>
</dbReference>
<feature type="binding site" evidence="2">
    <location>
        <position position="279"/>
    </location>
    <ligand>
        <name>Zn(2+)</name>
        <dbReference type="ChEBI" id="CHEBI:29105"/>
        <label>2</label>
    </ligand>
</feature>
<evidence type="ECO:0000256" key="2">
    <source>
        <dbReference type="PIRSR" id="PIRSR628651-51"/>
    </source>
</evidence>
<gene>
    <name evidence="3" type="ORF">CANVERA_P3543</name>
</gene>
<feature type="site" description="Histone H3K4me3 binding" evidence="1">
    <location>
        <position position="239"/>
    </location>
</feature>
<dbReference type="Proteomes" id="UP001152885">
    <property type="component" value="Unassembled WGS sequence"/>
</dbReference>
<feature type="binding site" evidence="2">
    <location>
        <position position="283"/>
    </location>
    <ligand>
        <name>Zn(2+)</name>
        <dbReference type="ChEBI" id="CHEBI:29105"/>
        <label>2</label>
    </ligand>
</feature>
<keyword evidence="4" id="KW-1185">Reference proteome</keyword>
<feature type="binding site" evidence="2">
    <location>
        <position position="229"/>
    </location>
    <ligand>
        <name>Zn(2+)</name>
        <dbReference type="ChEBI" id="CHEBI:29105"/>
        <label>1</label>
    </ligand>
</feature>
<evidence type="ECO:0008006" key="5">
    <source>
        <dbReference type="Google" id="ProtNLM"/>
    </source>
</evidence>
<dbReference type="GO" id="GO:0005634">
    <property type="term" value="C:nucleus"/>
    <property type="evidence" value="ECO:0007669"/>
    <property type="project" value="TreeGrafter"/>
</dbReference>
<dbReference type="CDD" id="cd15505">
    <property type="entry name" value="PHD_ING"/>
    <property type="match status" value="1"/>
</dbReference>
<name>A0A9W4TVC7_9ASCO</name>
<feature type="binding site" evidence="2">
    <location>
        <position position="231"/>
    </location>
    <ligand>
        <name>Zn(2+)</name>
        <dbReference type="ChEBI" id="CHEBI:29105"/>
        <label>1</label>
    </ligand>
</feature>
<dbReference type="SUPFAM" id="SSF57903">
    <property type="entry name" value="FYVE/PHD zinc finger"/>
    <property type="match status" value="1"/>
</dbReference>
<comment type="caution">
    <text evidence="3">The sequence shown here is derived from an EMBL/GenBank/DDBJ whole genome shotgun (WGS) entry which is preliminary data.</text>
</comment>
<dbReference type="GO" id="GO:0000123">
    <property type="term" value="C:histone acetyltransferase complex"/>
    <property type="evidence" value="ECO:0007669"/>
    <property type="project" value="TreeGrafter"/>
</dbReference>
<feature type="site" description="Histone H3K4me3 binding" evidence="1">
    <location>
        <position position="243"/>
    </location>
</feature>
<feature type="binding site" evidence="2">
    <location>
        <position position="248"/>
    </location>
    <ligand>
        <name>Zn(2+)</name>
        <dbReference type="ChEBI" id="CHEBI:29105"/>
        <label>2</label>
    </ligand>
</feature>
<dbReference type="AlphaFoldDB" id="A0A9W4TVC7"/>
<dbReference type="GO" id="GO:0046872">
    <property type="term" value="F:metal ion binding"/>
    <property type="evidence" value="ECO:0007669"/>
    <property type="project" value="UniProtKB-KW"/>
</dbReference>
<keyword evidence="2" id="KW-0862">Zinc</keyword>
<feature type="binding site" evidence="2">
    <location>
        <position position="242"/>
    </location>
    <ligand>
        <name>Zn(2+)</name>
        <dbReference type="ChEBI" id="CHEBI:29105"/>
        <label>2</label>
    </ligand>
</feature>
<feature type="site" description="Histone H3K4me3 binding" evidence="1">
    <location>
        <position position="228"/>
    </location>
</feature>
<dbReference type="InterPro" id="IPR028651">
    <property type="entry name" value="ING_fam"/>
</dbReference>
<dbReference type="GO" id="GO:0006355">
    <property type="term" value="P:regulation of DNA-templated transcription"/>
    <property type="evidence" value="ECO:0007669"/>
    <property type="project" value="TreeGrafter"/>
</dbReference>
<proteinExistence type="predicted"/>
<accession>A0A9W4TVC7</accession>